<protein>
    <recommendedName>
        <fullName evidence="6">Alpha-amylase</fullName>
        <ecNumber evidence="6">3.2.1.1</ecNumber>
    </recommendedName>
</protein>
<keyword evidence="10" id="KW-1185">Reference proteome</keyword>
<dbReference type="GO" id="GO:0005975">
    <property type="term" value="P:carbohydrate metabolic process"/>
    <property type="evidence" value="ECO:0007669"/>
    <property type="project" value="InterPro"/>
</dbReference>
<dbReference type="InterPro" id="IPR031965">
    <property type="entry name" value="CBM26"/>
</dbReference>
<keyword evidence="4 6" id="KW-0326">Glycosidase</keyword>
<comment type="caution">
    <text evidence="9">The sequence shown here is derived from an EMBL/GenBank/DDBJ whole genome shotgun (WGS) entry which is preliminary data.</text>
</comment>
<proteinExistence type="inferred from homology"/>
<keyword evidence="2 6" id="KW-0378">Hydrolase</keyword>
<gene>
    <name evidence="9" type="ORF">HMPREF0650_2284</name>
</gene>
<evidence type="ECO:0000256" key="6">
    <source>
        <dbReference type="RuleBase" id="RU361134"/>
    </source>
</evidence>
<feature type="domain" description="Glycosyl hydrolase family 13 catalytic" evidence="8">
    <location>
        <begin position="29"/>
        <end position="354"/>
    </location>
</feature>
<feature type="signal peptide" evidence="7">
    <location>
        <begin position="1"/>
        <end position="20"/>
    </location>
</feature>
<feature type="chain" id="PRO_5003026006" description="Alpha-amylase" evidence="7">
    <location>
        <begin position="21"/>
        <end position="600"/>
    </location>
</feature>
<evidence type="ECO:0000313" key="9">
    <source>
        <dbReference type="EMBL" id="EFA93213.1"/>
    </source>
</evidence>
<dbReference type="Gene3D" id="2.60.40.10">
    <property type="entry name" value="Immunoglobulins"/>
    <property type="match status" value="1"/>
</dbReference>
<evidence type="ECO:0000313" key="10">
    <source>
        <dbReference type="Proteomes" id="UP000005283"/>
    </source>
</evidence>
<dbReference type="RefSeq" id="WP_004347441.1">
    <property type="nucleotide sequence ID" value="NZ_ADEG01000008.1"/>
</dbReference>
<keyword evidence="3 6" id="KW-0119">Carbohydrate metabolism</keyword>
<sequence>MKLFKTFLFLFLTIPAPLFAQGWPKDYKGVMLQGFYWDSYQDTQWSHLEGQADELSKYFSLIWVPQSGNCNTLKNQMGYAPIWWFRHDSAFGSEAELRKMIKTFKEKGTGIIEDVVINHRNGNTNWCDFPTETWNGQTFTWSLADICKGDDQGETERNGYVLTGNSDTGDDFKGARDIDHTSTNAQKNIKAYLDFLLNDLGYTGFRYDMVKGFAAKYIGMYNTSAKPVYSVGEYWDNTANIKNWINGTKVEGIPTSAAFDFDLKYRIYDAFSSNGDWSKLNSECLASDSYYKQYAVTFVDNHDTGRTDGQGSNPLFANIEAANAYILAMPGTPCVFLPHWLQYKTAIKRMIATRRAVGISNTSDIVQADAKHDGFVLKVKGSQGDLLLILGKTTDANTQGMKLATSGDNYKMYVSNAVNIDEVTSIKEEQATFHAPSFCVVNDGETCAFFEKPKDWNSDIKCWAWNAAGNFTGGTWPGVACTKVGVTDTGNEVWKWSWNGTFTNGSAEGQVPTGIIFNTSGGRQTSDLKFENGAYYNPTGVNLGVVTGINKVPSAQTGQRKVNVYALDGRLVRSQVSEDKSLQGLQKGVYVVNHRKLFVR</sequence>
<dbReference type="STRING" id="679190.HMPREF0650_2284"/>
<dbReference type="SMART" id="SM00642">
    <property type="entry name" value="Aamy"/>
    <property type="match status" value="1"/>
</dbReference>
<evidence type="ECO:0000256" key="2">
    <source>
        <dbReference type="ARBA" id="ARBA00022801"/>
    </source>
</evidence>
<evidence type="ECO:0000256" key="5">
    <source>
        <dbReference type="RuleBase" id="RU003615"/>
    </source>
</evidence>
<dbReference type="Gene3D" id="3.20.20.80">
    <property type="entry name" value="Glycosidases"/>
    <property type="match status" value="1"/>
</dbReference>
<comment type="similarity">
    <text evidence="1 5">Belongs to the glycosyl hydrolase 13 family.</text>
</comment>
<comment type="catalytic activity">
    <reaction evidence="6">
        <text>Endohydrolysis of (1-&gt;4)-alpha-D-glucosidic linkages in polysaccharides containing three or more (1-&gt;4)-alpha-linked D-glucose units.</text>
        <dbReference type="EC" id="3.2.1.1"/>
    </reaction>
</comment>
<dbReference type="AlphaFoldDB" id="D1W2K6"/>
<evidence type="ECO:0000259" key="8">
    <source>
        <dbReference type="SMART" id="SM00642"/>
    </source>
</evidence>
<dbReference type="GO" id="GO:0043169">
    <property type="term" value="F:cation binding"/>
    <property type="evidence" value="ECO:0007669"/>
    <property type="project" value="InterPro"/>
</dbReference>
<evidence type="ECO:0000256" key="1">
    <source>
        <dbReference type="ARBA" id="ARBA00008061"/>
    </source>
</evidence>
<dbReference type="InterPro" id="IPR013783">
    <property type="entry name" value="Ig-like_fold"/>
</dbReference>
<dbReference type="InterPro" id="IPR006046">
    <property type="entry name" value="Alpha_amylase"/>
</dbReference>
<dbReference type="SUPFAM" id="SSF51445">
    <property type="entry name" value="(Trans)glycosidases"/>
    <property type="match status" value="1"/>
</dbReference>
<evidence type="ECO:0000256" key="7">
    <source>
        <dbReference type="SAM" id="SignalP"/>
    </source>
</evidence>
<dbReference type="Proteomes" id="UP000005283">
    <property type="component" value="Unassembled WGS sequence"/>
</dbReference>
<evidence type="ECO:0000256" key="4">
    <source>
        <dbReference type="ARBA" id="ARBA00023295"/>
    </source>
</evidence>
<accession>D1W2K6</accession>
<reference evidence="9 10" key="1">
    <citation type="submission" date="2009-12" db="EMBL/GenBank/DDBJ databases">
        <title>Genome Sequence of Prevotella buccalis ATCC 35310.</title>
        <authorList>
            <person name="Durkin A.S."/>
            <person name="Madupu R."/>
            <person name="Torralba M."/>
            <person name="Methe B."/>
            <person name="Sutton G."/>
            <person name="Strausberg R.L."/>
            <person name="Nelson K.E."/>
        </authorList>
    </citation>
    <scope>NUCLEOTIDE SEQUENCE [LARGE SCALE GENOMIC DNA]</scope>
    <source>
        <strain evidence="9 10">ATCC 35310</strain>
    </source>
</reference>
<dbReference type="EC" id="3.2.1.1" evidence="6"/>
<dbReference type="eggNOG" id="COG0366">
    <property type="taxonomic scope" value="Bacteria"/>
</dbReference>
<evidence type="ECO:0000256" key="3">
    <source>
        <dbReference type="ARBA" id="ARBA00023277"/>
    </source>
</evidence>
<dbReference type="InterPro" id="IPR017853">
    <property type="entry name" value="GH"/>
</dbReference>
<dbReference type="PRINTS" id="PR00110">
    <property type="entry name" value="ALPHAAMYLASE"/>
</dbReference>
<dbReference type="InterPro" id="IPR006047">
    <property type="entry name" value="GH13_cat_dom"/>
</dbReference>
<dbReference type="Pfam" id="PF00128">
    <property type="entry name" value="Alpha-amylase"/>
    <property type="match status" value="1"/>
</dbReference>
<dbReference type="GO" id="GO:0004556">
    <property type="term" value="F:alpha-amylase activity"/>
    <property type="evidence" value="ECO:0007669"/>
    <property type="project" value="UniProtKB-UniRule"/>
</dbReference>
<dbReference type="EMBL" id="ADEG01000008">
    <property type="protein sequence ID" value="EFA93213.1"/>
    <property type="molecule type" value="Genomic_DNA"/>
</dbReference>
<dbReference type="PANTHER" id="PTHR43447">
    <property type="entry name" value="ALPHA-AMYLASE"/>
    <property type="match status" value="1"/>
</dbReference>
<dbReference type="CDD" id="cd11314">
    <property type="entry name" value="AmyAc_arch_bac_plant_AmyA"/>
    <property type="match status" value="1"/>
</dbReference>
<name>D1W2K6_9BACT</name>
<organism evidence="9 10">
    <name type="scientific">Hoylesella buccalis ATCC 35310</name>
    <dbReference type="NCBI Taxonomy" id="679190"/>
    <lineage>
        <taxon>Bacteria</taxon>
        <taxon>Pseudomonadati</taxon>
        <taxon>Bacteroidota</taxon>
        <taxon>Bacteroidia</taxon>
        <taxon>Bacteroidales</taxon>
        <taxon>Prevotellaceae</taxon>
        <taxon>Hoylesella</taxon>
    </lineage>
</organism>
<dbReference type="Pfam" id="PF16738">
    <property type="entry name" value="CBM26"/>
    <property type="match status" value="1"/>
</dbReference>
<keyword evidence="7" id="KW-0732">Signal</keyword>